<dbReference type="GO" id="GO:0016020">
    <property type="term" value="C:membrane"/>
    <property type="evidence" value="ECO:0007669"/>
    <property type="project" value="TreeGrafter"/>
</dbReference>
<dbReference type="Proteomes" id="UP000014074">
    <property type="component" value="Unassembled WGS sequence"/>
</dbReference>
<accession>R8BM83</accession>
<dbReference type="KEGG" id="tmn:UCRPA7_4107"/>
<feature type="domain" description="CBM20" evidence="5">
    <location>
        <begin position="1"/>
        <end position="102"/>
    </location>
</feature>
<dbReference type="RefSeq" id="XP_007914866.1">
    <property type="nucleotide sequence ID" value="XM_007916675.1"/>
</dbReference>
<proteinExistence type="predicted"/>
<dbReference type="HOGENOM" id="CLU_1887204_0_0_1"/>
<dbReference type="Gene3D" id="2.60.40.10">
    <property type="entry name" value="Immunoglobulins"/>
    <property type="match status" value="1"/>
</dbReference>
<evidence type="ECO:0000313" key="6">
    <source>
        <dbReference type="EMBL" id="EOO00442.1"/>
    </source>
</evidence>
<evidence type="ECO:0000313" key="7">
    <source>
        <dbReference type="Proteomes" id="UP000014074"/>
    </source>
</evidence>
<dbReference type="GeneID" id="19324525"/>
<evidence type="ECO:0000256" key="4">
    <source>
        <dbReference type="ARBA" id="ARBA00023326"/>
    </source>
</evidence>
<dbReference type="InterPro" id="IPR013784">
    <property type="entry name" value="Carb-bd-like_fold"/>
</dbReference>
<dbReference type="InterPro" id="IPR034836">
    <property type="entry name" value="CBM20_glucoamylase"/>
</dbReference>
<dbReference type="OrthoDB" id="550577at2759"/>
<dbReference type="Pfam" id="PF00686">
    <property type="entry name" value="CBM_20"/>
    <property type="match status" value="1"/>
</dbReference>
<sequence>MVAVTFNEFVTTLYGQTIKIVGDIDALGNWNPDQGIVLSASEYTPNNPLWSVTVNLQPGQVIEYKYINVAADSTITWEGDPNHTFTAPASCATAITNPLKGGLHAYIQAFTKLRLYPGLSQNVRFELALDIAVLK</sequence>
<reference evidence="7" key="1">
    <citation type="journal article" date="2013" name="Genome Announc.">
        <title>Draft genome sequence of the ascomycete Phaeoacremonium aleophilum strain UCR-PA7, a causal agent of the esca disease complex in grapevines.</title>
        <authorList>
            <person name="Blanco-Ulate B."/>
            <person name="Rolshausen P."/>
            <person name="Cantu D."/>
        </authorList>
    </citation>
    <scope>NUCLEOTIDE SEQUENCE [LARGE SCALE GENOMIC DNA]</scope>
    <source>
        <strain evidence="7">UCR-PA7</strain>
    </source>
</reference>
<evidence type="ECO:0000256" key="3">
    <source>
        <dbReference type="ARBA" id="ARBA00023277"/>
    </source>
</evidence>
<dbReference type="FunFam" id="2.60.40.10:FF:000552">
    <property type="entry name" value="Related to glucoamylase"/>
    <property type="match status" value="1"/>
</dbReference>
<keyword evidence="7" id="KW-1185">Reference proteome</keyword>
<dbReference type="InterPro" id="IPR002044">
    <property type="entry name" value="CBM20"/>
</dbReference>
<dbReference type="eggNOG" id="ENOG502QPM2">
    <property type="taxonomic scope" value="Eukaryota"/>
</dbReference>
<dbReference type="PANTHER" id="PTHR15048:SF0">
    <property type="entry name" value="STARCH-BINDING DOMAIN-CONTAINING PROTEIN 1"/>
    <property type="match status" value="1"/>
</dbReference>
<dbReference type="CDD" id="cd05811">
    <property type="entry name" value="CBM20_glucoamylase"/>
    <property type="match status" value="1"/>
</dbReference>
<keyword evidence="1" id="KW-0732">Signal</keyword>
<dbReference type="InterPro" id="IPR013783">
    <property type="entry name" value="Ig-like_fold"/>
</dbReference>
<dbReference type="GO" id="GO:0016787">
    <property type="term" value="F:hydrolase activity"/>
    <property type="evidence" value="ECO:0007669"/>
    <property type="project" value="UniProtKB-KW"/>
</dbReference>
<dbReference type="PANTHER" id="PTHR15048">
    <property type="entry name" value="STARCH-BINDING DOMAIN-CONTAINING PROTEIN 1"/>
    <property type="match status" value="1"/>
</dbReference>
<keyword evidence="2" id="KW-0325">Glycoprotein</keyword>
<protein>
    <submittedName>
        <fullName evidence="6">Putative glycoside hydrolase family 13 protein</fullName>
    </submittedName>
</protein>
<evidence type="ECO:0000256" key="2">
    <source>
        <dbReference type="ARBA" id="ARBA00023180"/>
    </source>
</evidence>
<keyword evidence="6" id="KW-0378">Hydrolase</keyword>
<dbReference type="EMBL" id="KB933094">
    <property type="protein sequence ID" value="EOO00442.1"/>
    <property type="molecule type" value="Genomic_DNA"/>
</dbReference>
<organism evidence="6 7">
    <name type="scientific">Phaeoacremonium minimum (strain UCR-PA7)</name>
    <name type="common">Esca disease fungus</name>
    <name type="synonym">Togninia minima</name>
    <dbReference type="NCBI Taxonomy" id="1286976"/>
    <lineage>
        <taxon>Eukaryota</taxon>
        <taxon>Fungi</taxon>
        <taxon>Dikarya</taxon>
        <taxon>Ascomycota</taxon>
        <taxon>Pezizomycotina</taxon>
        <taxon>Sordariomycetes</taxon>
        <taxon>Sordariomycetidae</taxon>
        <taxon>Togniniales</taxon>
        <taxon>Togniniaceae</taxon>
        <taxon>Phaeoacremonium</taxon>
    </lineage>
</organism>
<dbReference type="PROSITE" id="PS51166">
    <property type="entry name" value="CBM20"/>
    <property type="match status" value="1"/>
</dbReference>
<evidence type="ECO:0000259" key="5">
    <source>
        <dbReference type="PROSITE" id="PS51166"/>
    </source>
</evidence>
<evidence type="ECO:0000256" key="1">
    <source>
        <dbReference type="ARBA" id="ARBA00022729"/>
    </source>
</evidence>
<dbReference type="SUPFAM" id="SSF49452">
    <property type="entry name" value="Starch-binding domain-like"/>
    <property type="match status" value="1"/>
</dbReference>
<dbReference type="GO" id="GO:2001070">
    <property type="term" value="F:starch binding"/>
    <property type="evidence" value="ECO:0007669"/>
    <property type="project" value="InterPro"/>
</dbReference>
<keyword evidence="3" id="KW-0119">Carbohydrate metabolism</keyword>
<dbReference type="AlphaFoldDB" id="R8BM83"/>
<dbReference type="SMART" id="SM01065">
    <property type="entry name" value="CBM_2"/>
    <property type="match status" value="1"/>
</dbReference>
<gene>
    <name evidence="6" type="ORF">UCRPA7_4107</name>
</gene>
<name>R8BM83_PHAM7</name>
<keyword evidence="4" id="KW-0624">Polysaccharide degradation</keyword>
<dbReference type="GO" id="GO:0000272">
    <property type="term" value="P:polysaccharide catabolic process"/>
    <property type="evidence" value="ECO:0007669"/>
    <property type="project" value="UniProtKB-KW"/>
</dbReference>